<dbReference type="OrthoDB" id="7858756at2759"/>
<dbReference type="Proteomes" id="UP000494163">
    <property type="component" value="Chromosome 3R"/>
</dbReference>
<dbReference type="SMART" id="SM00690">
    <property type="entry name" value="DM5"/>
    <property type="match status" value="1"/>
</dbReference>
<feature type="non-terminal residue" evidence="2">
    <location>
        <position position="1"/>
    </location>
</feature>
<gene>
    <name evidence="2" type="ORF">Dbus_chr3Rg885</name>
</gene>
<evidence type="ECO:0000313" key="3">
    <source>
        <dbReference type="Proteomes" id="UP000494163"/>
    </source>
</evidence>
<dbReference type="Pfam" id="PF03103">
    <property type="entry name" value="DUF243"/>
    <property type="match status" value="1"/>
</dbReference>
<dbReference type="InterPro" id="IPR004145">
    <property type="entry name" value="DUF243"/>
</dbReference>
<dbReference type="PANTHER" id="PTHR31927:SF2">
    <property type="entry name" value="FI07246P-RELATED"/>
    <property type="match status" value="1"/>
</dbReference>
<feature type="domain" description="DUF243" evidence="1">
    <location>
        <begin position="38"/>
        <end position="140"/>
    </location>
</feature>
<dbReference type="PANTHER" id="PTHR31927">
    <property type="entry name" value="FI07246P-RELATED-RELATED"/>
    <property type="match status" value="1"/>
</dbReference>
<proteinExistence type="predicted"/>
<evidence type="ECO:0000259" key="1">
    <source>
        <dbReference type="SMART" id="SM00690"/>
    </source>
</evidence>
<protein>
    <submittedName>
        <fullName evidence="2">TwdlR</fullName>
    </submittedName>
</protein>
<accession>A0A0M4EPQ0</accession>
<keyword evidence="3" id="KW-1185">Reference proteome</keyword>
<sequence>FLVLLAYAAAEQGYNYEPSQAHQGYETPAIHDDFEQHADYHKHFFAFEAPQDAGEQADLAEQSIAAIAKKNLQVVFIKAPENKGVEGALNALIKQSNVDKTAIYVLNKQTDAQELASKFSALQAQHKHKPQVHFVKYRTEAEAAHAQQQIRAKY</sequence>
<dbReference type="AlphaFoldDB" id="A0A0M4EPQ0"/>
<name>A0A0M4EPQ0_DROBS</name>
<dbReference type="GO" id="GO:0040003">
    <property type="term" value="P:chitin-based cuticle development"/>
    <property type="evidence" value="ECO:0007669"/>
    <property type="project" value="TreeGrafter"/>
</dbReference>
<evidence type="ECO:0000313" key="2">
    <source>
        <dbReference type="EMBL" id="ALC46135.1"/>
    </source>
</evidence>
<dbReference type="GO" id="GO:0062129">
    <property type="term" value="C:chitin-based extracellular matrix"/>
    <property type="evidence" value="ECO:0007669"/>
    <property type="project" value="TreeGrafter"/>
</dbReference>
<reference evidence="2 3" key="1">
    <citation type="submission" date="2015-08" db="EMBL/GenBank/DDBJ databases">
        <title>Ancestral chromatin configuration constrains chromatin evolution on differentiating sex chromosomes in Drosophila.</title>
        <authorList>
            <person name="Zhou Q."/>
            <person name="Bachtrog D."/>
        </authorList>
    </citation>
    <scope>NUCLEOTIDE SEQUENCE [LARGE SCALE GENOMIC DNA]</scope>
    <source>
        <tissue evidence="2">Whole larvae</tissue>
    </source>
</reference>
<dbReference type="EMBL" id="CP012526">
    <property type="protein sequence ID" value="ALC46135.1"/>
    <property type="molecule type" value="Genomic_DNA"/>
</dbReference>
<dbReference type="GO" id="GO:0008010">
    <property type="term" value="F:structural constituent of chitin-based larval cuticle"/>
    <property type="evidence" value="ECO:0007669"/>
    <property type="project" value="TreeGrafter"/>
</dbReference>
<feature type="non-terminal residue" evidence="2">
    <location>
        <position position="154"/>
    </location>
</feature>
<organism evidence="2 3">
    <name type="scientific">Drosophila busckii</name>
    <name type="common">Fruit fly</name>
    <dbReference type="NCBI Taxonomy" id="30019"/>
    <lineage>
        <taxon>Eukaryota</taxon>
        <taxon>Metazoa</taxon>
        <taxon>Ecdysozoa</taxon>
        <taxon>Arthropoda</taxon>
        <taxon>Hexapoda</taxon>
        <taxon>Insecta</taxon>
        <taxon>Pterygota</taxon>
        <taxon>Neoptera</taxon>
        <taxon>Endopterygota</taxon>
        <taxon>Diptera</taxon>
        <taxon>Brachycera</taxon>
        <taxon>Muscomorpha</taxon>
        <taxon>Ephydroidea</taxon>
        <taxon>Drosophilidae</taxon>
        <taxon>Drosophila</taxon>
    </lineage>
</organism>